<dbReference type="InterPro" id="IPR036866">
    <property type="entry name" value="RibonucZ/Hydroxyglut_hydro"/>
</dbReference>
<proteinExistence type="predicted"/>
<accession>A0A1G1VSW3</accession>
<protein>
    <recommendedName>
        <fullName evidence="3">Lactamase</fullName>
    </recommendedName>
</protein>
<evidence type="ECO:0000313" key="2">
    <source>
        <dbReference type="Proteomes" id="UP000179233"/>
    </source>
</evidence>
<gene>
    <name evidence="1" type="ORF">A2786_02135</name>
</gene>
<organism evidence="1 2">
    <name type="scientific">Candidatus Chisholmbacteria bacterium RIFCSPHIGHO2_01_FULL_52_32</name>
    <dbReference type="NCBI Taxonomy" id="1797591"/>
    <lineage>
        <taxon>Bacteria</taxon>
        <taxon>Candidatus Chisholmiibacteriota</taxon>
    </lineage>
</organism>
<dbReference type="Proteomes" id="UP000179233">
    <property type="component" value="Unassembled WGS sequence"/>
</dbReference>
<sequence>MDITYLGHSCFKLRGREASLVTDPYASSVGFAMPRVSADIVTVSHFHKDHCYTSGVSGTARRTEPFLIQAPGEYEISGISVFGVSCFHDGKSGTERGKNTVFTIHVDDVSIVHLGDLGHRLSDQEIEAMGSCDILLVPVGGVYSLDPKEAIEVVNQLQPAVVIPMHYRTPKHNPKVFGKLATLEDFLHEGGFEQAARTEKLTLAKGSLPSEMEVVVLEKS</sequence>
<dbReference type="AlphaFoldDB" id="A0A1G1VSW3"/>
<name>A0A1G1VSW3_9BACT</name>
<dbReference type="PANTHER" id="PTHR39189:SF1">
    <property type="entry name" value="UPF0173 METAL-DEPENDENT HYDROLASE YTKL"/>
    <property type="match status" value="1"/>
</dbReference>
<dbReference type="Pfam" id="PF13483">
    <property type="entry name" value="Lactamase_B_3"/>
    <property type="match status" value="1"/>
</dbReference>
<reference evidence="1 2" key="1">
    <citation type="journal article" date="2016" name="Nat. Commun.">
        <title>Thousands of microbial genomes shed light on interconnected biogeochemical processes in an aquifer system.</title>
        <authorList>
            <person name="Anantharaman K."/>
            <person name="Brown C.T."/>
            <person name="Hug L.A."/>
            <person name="Sharon I."/>
            <person name="Castelle C.J."/>
            <person name="Probst A.J."/>
            <person name="Thomas B.C."/>
            <person name="Singh A."/>
            <person name="Wilkins M.J."/>
            <person name="Karaoz U."/>
            <person name="Brodie E.L."/>
            <person name="Williams K.H."/>
            <person name="Hubbard S.S."/>
            <person name="Banfield J.F."/>
        </authorList>
    </citation>
    <scope>NUCLEOTIDE SEQUENCE [LARGE SCALE GENOMIC DNA]</scope>
</reference>
<dbReference type="SUPFAM" id="SSF56281">
    <property type="entry name" value="Metallo-hydrolase/oxidoreductase"/>
    <property type="match status" value="1"/>
</dbReference>
<evidence type="ECO:0008006" key="3">
    <source>
        <dbReference type="Google" id="ProtNLM"/>
    </source>
</evidence>
<comment type="caution">
    <text evidence="1">The sequence shown here is derived from an EMBL/GenBank/DDBJ whole genome shotgun (WGS) entry which is preliminary data.</text>
</comment>
<dbReference type="EMBL" id="MHCJ01000003">
    <property type="protein sequence ID" value="OGY18297.1"/>
    <property type="molecule type" value="Genomic_DNA"/>
</dbReference>
<dbReference type="PANTHER" id="PTHR39189">
    <property type="entry name" value="UPF0173 METAL-DEPENDENT HYDROLASE YTKL"/>
    <property type="match status" value="1"/>
</dbReference>
<dbReference type="Gene3D" id="3.60.15.10">
    <property type="entry name" value="Ribonuclease Z/Hydroxyacylglutathione hydrolase-like"/>
    <property type="match status" value="1"/>
</dbReference>
<evidence type="ECO:0000313" key="1">
    <source>
        <dbReference type="EMBL" id="OGY18297.1"/>
    </source>
</evidence>